<gene>
    <name evidence="7" type="ORF">KZO87_08850</name>
</gene>
<keyword evidence="8" id="KW-1185">Reference proteome</keyword>
<dbReference type="InterPro" id="IPR018013">
    <property type="entry name" value="Channel_Tsx-like"/>
</dbReference>
<dbReference type="Proteomes" id="UP001145353">
    <property type="component" value="Unassembled WGS sequence"/>
</dbReference>
<reference evidence="7" key="2">
    <citation type="journal article" date="2022" name="Syst. Appl. Microbiol.">
        <title>Chromohalobacter moromii sp. nov., a moderately halophilic bacterium isolated from lupine-based moromi fermentation.</title>
        <authorList>
            <person name="Lulf R.H."/>
            <person name="Hilgarth M."/>
            <person name="Ehrmann M.A."/>
        </authorList>
    </citation>
    <scope>NUCLEOTIDE SEQUENCE</scope>
    <source>
        <strain evidence="7">TMW 2.2304</strain>
    </source>
</reference>
<dbReference type="InterPro" id="IPR003055">
    <property type="entry name" value="Channel_Tsx"/>
</dbReference>
<dbReference type="Pfam" id="PF03502">
    <property type="entry name" value="Channel_Tsx"/>
    <property type="match status" value="1"/>
</dbReference>
<dbReference type="GO" id="GO:0009279">
    <property type="term" value="C:cell outer membrane"/>
    <property type="evidence" value="ECO:0007669"/>
    <property type="project" value="UniProtKB-SubCell"/>
</dbReference>
<evidence type="ECO:0000256" key="1">
    <source>
        <dbReference type="ARBA" id="ARBA00004442"/>
    </source>
</evidence>
<comment type="caution">
    <text evidence="7">The sequence shown here is derived from an EMBL/GenBank/DDBJ whole genome shotgun (WGS) entry which is preliminary data.</text>
</comment>
<evidence type="ECO:0000256" key="2">
    <source>
        <dbReference type="ARBA" id="ARBA00008728"/>
    </source>
</evidence>
<dbReference type="SUPFAM" id="SSF111364">
    <property type="entry name" value="Tsx-like channel"/>
    <property type="match status" value="1"/>
</dbReference>
<dbReference type="EMBL" id="JAHXDE010000003">
    <property type="protein sequence ID" value="MCT8505488.1"/>
    <property type="molecule type" value="Genomic_DNA"/>
</dbReference>
<dbReference type="AlphaFoldDB" id="A0A9X2X2P5"/>
<accession>A0A9X2X2P5</accession>
<comment type="subcellular location">
    <subcellularLocation>
        <location evidence="1">Cell outer membrane</location>
    </subcellularLocation>
</comment>
<evidence type="ECO:0000256" key="5">
    <source>
        <dbReference type="ARBA" id="ARBA00023237"/>
    </source>
</evidence>
<evidence type="ECO:0000256" key="3">
    <source>
        <dbReference type="ARBA" id="ARBA00022729"/>
    </source>
</evidence>
<dbReference type="InterPro" id="IPR036777">
    <property type="entry name" value="Channel_Tsx-like_sf"/>
</dbReference>
<evidence type="ECO:0000313" key="8">
    <source>
        <dbReference type="Proteomes" id="UP001145353"/>
    </source>
</evidence>
<dbReference type="Gene3D" id="2.40.230.20">
    <property type="entry name" value="Nucleoside-specific channel-forming protein, Tsx-like"/>
    <property type="match status" value="1"/>
</dbReference>
<protein>
    <submittedName>
        <fullName evidence="7">Outer membrane protein OmpK</fullName>
    </submittedName>
</protein>
<name>A0A9X2X2P5_9GAMM</name>
<proteinExistence type="inferred from homology"/>
<reference evidence="7" key="1">
    <citation type="submission" date="2021-07" db="EMBL/GenBank/DDBJ databases">
        <authorList>
            <person name="Luelf R.H."/>
        </authorList>
    </citation>
    <scope>NUCLEOTIDE SEQUENCE</scope>
    <source>
        <strain evidence="7">TMW 2.2304</strain>
    </source>
</reference>
<evidence type="ECO:0000313" key="7">
    <source>
        <dbReference type="EMBL" id="MCT8505488.1"/>
    </source>
</evidence>
<dbReference type="PRINTS" id="PR01277">
    <property type="entry name" value="CHANNELTSX"/>
</dbReference>
<keyword evidence="3 6" id="KW-0732">Signal</keyword>
<keyword evidence="5" id="KW-0998">Cell outer membrane</keyword>
<feature type="signal peptide" evidence="6">
    <location>
        <begin position="1"/>
        <end position="31"/>
    </location>
</feature>
<comment type="similarity">
    <text evidence="2">Belongs to the nucleoside-specific channel-forming outer membrane porin (Tsx) (TC 1.B.10) family.</text>
</comment>
<sequence>MGRMTMNKITISKWVGASCFATMVGATPAMAADYSEGIHEDDNLWLTFNLMHSEDNRLPFRNAQDTYVEMEFGGRSGIVDLYGYVDMFDALDDGSDDQSGGDNVFIKLAPRFSLDAMSGRDLSVGPVKEWYIATVTTIGDNGPGGGLWEHYVGLGSDVEVPWFGEIGLNLTARYVRENYGGPDESSWDGFMASTDWFKPFYTFSNGSYFSYQGYIDYKFGADTVAEQAGRSSNSLEWFNGLYYHTDRFAIGYGLKLYNNMAFYRDDTDASGVRQDTSGPGHYFSINYKF</sequence>
<feature type="chain" id="PRO_5040999149" evidence="6">
    <location>
        <begin position="32"/>
        <end position="289"/>
    </location>
</feature>
<keyword evidence="4" id="KW-0472">Membrane</keyword>
<organism evidence="7 8">
    <name type="scientific">Chromohalobacter moromii</name>
    <dbReference type="NCBI Taxonomy" id="2860329"/>
    <lineage>
        <taxon>Bacteria</taxon>
        <taxon>Pseudomonadati</taxon>
        <taxon>Pseudomonadota</taxon>
        <taxon>Gammaproteobacteria</taxon>
        <taxon>Oceanospirillales</taxon>
        <taxon>Halomonadaceae</taxon>
        <taxon>Chromohalobacter</taxon>
    </lineage>
</organism>
<evidence type="ECO:0000256" key="4">
    <source>
        <dbReference type="ARBA" id="ARBA00023136"/>
    </source>
</evidence>
<evidence type="ECO:0000256" key="6">
    <source>
        <dbReference type="SAM" id="SignalP"/>
    </source>
</evidence>
<dbReference type="GO" id="GO:0005337">
    <property type="term" value="F:nucleoside transmembrane transporter activity"/>
    <property type="evidence" value="ECO:0007669"/>
    <property type="project" value="InterPro"/>
</dbReference>